<keyword evidence="1" id="KW-0808">Transferase</keyword>
<dbReference type="Proteomes" id="UP000190888">
    <property type="component" value="Unassembled WGS sequence"/>
</dbReference>
<evidence type="ECO:0000313" key="1">
    <source>
        <dbReference type="EMBL" id="SJZ84868.1"/>
    </source>
</evidence>
<evidence type="ECO:0000313" key="2">
    <source>
        <dbReference type="Proteomes" id="UP000190888"/>
    </source>
</evidence>
<reference evidence="1 2" key="1">
    <citation type="submission" date="2017-02" db="EMBL/GenBank/DDBJ databases">
        <authorList>
            <person name="Peterson S.W."/>
        </authorList>
    </citation>
    <scope>NUCLEOTIDE SEQUENCE [LARGE SCALE GENOMIC DNA]</scope>
    <source>
        <strain evidence="1 2">DSM 22335</strain>
    </source>
</reference>
<dbReference type="STRING" id="413434.SAMN04488132_10579"/>
<keyword evidence="2" id="KW-1185">Reference proteome</keyword>
<dbReference type="GO" id="GO:0016740">
    <property type="term" value="F:transferase activity"/>
    <property type="evidence" value="ECO:0007669"/>
    <property type="project" value="UniProtKB-KW"/>
</dbReference>
<dbReference type="AlphaFoldDB" id="A0A1T4P1P9"/>
<dbReference type="Pfam" id="PF08843">
    <property type="entry name" value="AbiEii"/>
    <property type="match status" value="1"/>
</dbReference>
<dbReference type="RefSeq" id="WP_078831411.1">
    <property type="nucleotide sequence ID" value="NZ_FUWH01000005.1"/>
</dbReference>
<dbReference type="OrthoDB" id="9780929at2"/>
<dbReference type="EMBL" id="FUWH01000005">
    <property type="protein sequence ID" value="SJZ84868.1"/>
    <property type="molecule type" value="Genomic_DNA"/>
</dbReference>
<gene>
    <name evidence="1" type="ORF">SAMN04488132_10579</name>
</gene>
<accession>A0A1T4P1P9</accession>
<dbReference type="InterPro" id="IPR014942">
    <property type="entry name" value="AbiEii"/>
</dbReference>
<proteinExistence type="predicted"/>
<dbReference type="Gene3D" id="3.10.450.620">
    <property type="entry name" value="JHP933, nucleotidyltransferase-like core domain"/>
    <property type="match status" value="1"/>
</dbReference>
<name>A0A1T4P1P9_9BACT</name>
<sequence length="327" mass="37064">MNLHEDKELFRQAVAATAQQMQIPEIYVEKDYWVTLALKFIFASEVAGDTVFKGGTALSKCHKLIARFSEDVDIVIIRREGENGNQLKNKLKAVSTSIESVMPEIDLPGITNKKGMIRKTAHGYAKSGFEGVYGQVREYIVLESTWLGRSEPYTVKPVSSYIGDMMLRTSQSALAEKYGMLPFDVQVLSIERTFCEKVMSLVRFSFTEHPYEDLANKIRHTYDLHLMLQDGSIQGFFKSKGFEQMLNTVGQDDVASFKNNNQWLANHPATAIIFNDTENTWAQIRQAYHSSFRDLVIGELPEEQAIISTLKMIGDRLKTVEWGVQPS</sequence>
<protein>
    <submittedName>
        <fullName evidence="1">Nucleotidyl transferase AbiEii toxin, Type IV TA system</fullName>
    </submittedName>
</protein>
<organism evidence="1 2">
    <name type="scientific">Sediminibacterium ginsengisoli</name>
    <dbReference type="NCBI Taxonomy" id="413434"/>
    <lineage>
        <taxon>Bacteria</taxon>
        <taxon>Pseudomonadati</taxon>
        <taxon>Bacteroidota</taxon>
        <taxon>Chitinophagia</taxon>
        <taxon>Chitinophagales</taxon>
        <taxon>Chitinophagaceae</taxon>
        <taxon>Sediminibacterium</taxon>
    </lineage>
</organism>